<keyword evidence="7 10" id="KW-1133">Transmembrane helix</keyword>
<dbReference type="PANTHER" id="PTHR43823">
    <property type="entry name" value="SPORULATION PROTEIN YKVU"/>
    <property type="match status" value="1"/>
</dbReference>
<evidence type="ECO:0000256" key="10">
    <source>
        <dbReference type="SAM" id="Phobius"/>
    </source>
</evidence>
<dbReference type="InterPro" id="IPR051327">
    <property type="entry name" value="MATE_MepA_subfamily"/>
</dbReference>
<organism evidence="11 12">
    <name type="scientific">Aminomonas paucivorans DSM 12260</name>
    <dbReference type="NCBI Taxonomy" id="584708"/>
    <lineage>
        <taxon>Bacteria</taxon>
        <taxon>Thermotogati</taxon>
        <taxon>Synergistota</taxon>
        <taxon>Synergistia</taxon>
        <taxon>Synergistales</taxon>
        <taxon>Synergistaceae</taxon>
        <taxon>Aminomonas</taxon>
    </lineage>
</organism>
<keyword evidence="12" id="KW-1185">Reference proteome</keyword>
<evidence type="ECO:0000256" key="2">
    <source>
        <dbReference type="ARBA" id="ARBA00008417"/>
    </source>
</evidence>
<dbReference type="GO" id="GO:0042910">
    <property type="term" value="F:xenobiotic transmembrane transporter activity"/>
    <property type="evidence" value="ECO:0007669"/>
    <property type="project" value="InterPro"/>
</dbReference>
<keyword evidence="4" id="KW-0813">Transport</keyword>
<feature type="transmembrane region" description="Helical" evidence="10">
    <location>
        <begin position="40"/>
        <end position="73"/>
    </location>
</feature>
<keyword evidence="6 10" id="KW-0812">Transmembrane</keyword>
<comment type="subcellular location">
    <subcellularLocation>
        <location evidence="1">Cell membrane</location>
        <topology evidence="1">Multi-pass membrane protein</topology>
    </subcellularLocation>
</comment>
<proteinExistence type="inferred from homology"/>
<dbReference type="InterPro" id="IPR048279">
    <property type="entry name" value="MdtK-like"/>
</dbReference>
<feature type="transmembrane region" description="Helical" evidence="10">
    <location>
        <begin position="195"/>
        <end position="216"/>
    </location>
</feature>
<dbReference type="HOGENOM" id="CLU_012893_0_0_0"/>
<evidence type="ECO:0000256" key="1">
    <source>
        <dbReference type="ARBA" id="ARBA00004651"/>
    </source>
</evidence>
<feature type="transmembrane region" description="Helical" evidence="10">
    <location>
        <begin position="390"/>
        <end position="412"/>
    </location>
</feature>
<keyword evidence="9" id="KW-0046">Antibiotic resistance</keyword>
<evidence type="ECO:0000256" key="5">
    <source>
        <dbReference type="ARBA" id="ARBA00022475"/>
    </source>
</evidence>
<dbReference type="InterPro" id="IPR002528">
    <property type="entry name" value="MATE_fam"/>
</dbReference>
<evidence type="ECO:0000256" key="6">
    <source>
        <dbReference type="ARBA" id="ARBA00022692"/>
    </source>
</evidence>
<dbReference type="RefSeq" id="WP_006301385.1">
    <property type="nucleotide sequence ID" value="NZ_CM001022.1"/>
</dbReference>
<feature type="transmembrane region" description="Helical" evidence="10">
    <location>
        <begin position="363"/>
        <end position="383"/>
    </location>
</feature>
<sequence>MIQDTAFLGQERIGPLLFRLSLPGVVGMLVHASYNVVDTLFIGWGVGALGLAGSAVAFPILMVVTALTAWGGVGASSLISRSLGEGNPGRAEGALGNLVALSLLLGPATLILGLGTLDPLLRLLKTAPEVQPYAEEYTRILFYGTPLLFTGVGLNYSLRAEGKARLAMTSMLVSAAVNLILDPLFLFVFRWGIAGAAWATVIAQGTVVVWLGYVYLTGRTALRIRPGHLRLRGDLLREILAVGLSEGARLGANGLMIGLAVRALGVYGSSTAVAAYGIISRVLTLLFMPLIGLAQGLQPVLGFNYGAGLYRRARKATLISAQGATLFSGLVWLILLAAPGPILRLFSSEPGLLALGEPMMRTMTLGFFCVGFQTVGAATFQALGKARPALLLSLARQVLLLIPLLVLLPPFFGLLGVWISFPLADLFSTLLTGAFFLSEMRFLKGRETALPSTP</sequence>
<dbReference type="PIRSF" id="PIRSF006603">
    <property type="entry name" value="DinF"/>
    <property type="match status" value="1"/>
</dbReference>
<feature type="transmembrane region" description="Helical" evidence="10">
    <location>
        <begin position="285"/>
        <end position="306"/>
    </location>
</feature>
<feature type="transmembrane region" description="Helical" evidence="10">
    <location>
        <begin position="137"/>
        <end position="158"/>
    </location>
</feature>
<evidence type="ECO:0000313" key="11">
    <source>
        <dbReference type="EMBL" id="EFQ24162.1"/>
    </source>
</evidence>
<feature type="transmembrane region" description="Helical" evidence="10">
    <location>
        <begin position="170"/>
        <end position="189"/>
    </location>
</feature>
<feature type="transmembrane region" description="Helical" evidence="10">
    <location>
        <begin position="94"/>
        <end position="117"/>
    </location>
</feature>
<name>E3CV75_9BACT</name>
<evidence type="ECO:0000256" key="4">
    <source>
        <dbReference type="ARBA" id="ARBA00022448"/>
    </source>
</evidence>
<dbReference type="CDD" id="cd13143">
    <property type="entry name" value="MATE_MepA_like"/>
    <property type="match status" value="1"/>
</dbReference>
<dbReference type="Proteomes" id="UP000005096">
    <property type="component" value="Chromosome"/>
</dbReference>
<reference evidence="11 12" key="1">
    <citation type="journal article" date="2010" name="Stand. Genomic Sci.">
        <title>Non-contiguous finished genome sequence of Aminomonas paucivorans type strain (GLU-3).</title>
        <authorList>
            <person name="Pitluck S."/>
            <person name="Yasawong M."/>
            <person name="Held B."/>
            <person name="Lapidus A."/>
            <person name="Nolan M."/>
            <person name="Copeland A."/>
            <person name="Lucas S."/>
            <person name="Del Rio T.G."/>
            <person name="Tice H."/>
            <person name="Cheng J.F."/>
            <person name="Chertkov O."/>
            <person name="Goodwin L."/>
            <person name="Tapia R."/>
            <person name="Han C."/>
            <person name="Liolios K."/>
            <person name="Ivanova N."/>
            <person name="Mavromatis K."/>
            <person name="Ovchinnikova G."/>
            <person name="Pati A."/>
            <person name="Chen A."/>
            <person name="Palaniappan K."/>
            <person name="Land M."/>
            <person name="Hauser L."/>
            <person name="Chang Y.J."/>
            <person name="Jeffries C.D."/>
            <person name="Pukall R."/>
            <person name="Spring S."/>
            <person name="Rohde M."/>
            <person name="Sikorski J."/>
            <person name="Goker M."/>
            <person name="Woyke T."/>
            <person name="Bristow J."/>
            <person name="Eisen J.A."/>
            <person name="Markowitz V."/>
            <person name="Hugenholtz P."/>
            <person name="Kyrpides N.C."/>
            <person name="Klenk H.P."/>
        </authorList>
    </citation>
    <scope>NUCLEOTIDE SEQUENCE [LARGE SCALE GENOMIC DNA]</scope>
    <source>
        <strain evidence="11 12">DSM 12260</strain>
    </source>
</reference>
<dbReference type="GO" id="GO:0046677">
    <property type="term" value="P:response to antibiotic"/>
    <property type="evidence" value="ECO:0007669"/>
    <property type="project" value="UniProtKB-KW"/>
</dbReference>
<dbReference type="eggNOG" id="COG0534">
    <property type="taxonomic scope" value="Bacteria"/>
</dbReference>
<dbReference type="GO" id="GO:0005886">
    <property type="term" value="C:plasma membrane"/>
    <property type="evidence" value="ECO:0007669"/>
    <property type="project" value="UniProtKB-SubCell"/>
</dbReference>
<protein>
    <recommendedName>
        <fullName evidence="3">Multidrug export protein MepA</fullName>
    </recommendedName>
</protein>
<keyword evidence="5" id="KW-1003">Cell membrane</keyword>
<feature type="transmembrane region" description="Helical" evidence="10">
    <location>
        <begin position="16"/>
        <end position="34"/>
    </location>
</feature>
<dbReference type="Pfam" id="PF01554">
    <property type="entry name" value="MatE"/>
    <property type="match status" value="2"/>
</dbReference>
<feature type="transmembrane region" description="Helical" evidence="10">
    <location>
        <begin position="259"/>
        <end position="279"/>
    </location>
</feature>
<evidence type="ECO:0000256" key="7">
    <source>
        <dbReference type="ARBA" id="ARBA00022989"/>
    </source>
</evidence>
<feature type="transmembrane region" description="Helical" evidence="10">
    <location>
        <begin position="318"/>
        <end position="343"/>
    </location>
</feature>
<dbReference type="EMBL" id="CM001022">
    <property type="protein sequence ID" value="EFQ24162.1"/>
    <property type="molecule type" value="Genomic_DNA"/>
</dbReference>
<dbReference type="GO" id="GO:0015297">
    <property type="term" value="F:antiporter activity"/>
    <property type="evidence" value="ECO:0007669"/>
    <property type="project" value="InterPro"/>
</dbReference>
<evidence type="ECO:0000313" key="12">
    <source>
        <dbReference type="Proteomes" id="UP000005096"/>
    </source>
</evidence>
<gene>
    <name evidence="11" type="ORF">Apau_1744</name>
</gene>
<evidence type="ECO:0000256" key="8">
    <source>
        <dbReference type="ARBA" id="ARBA00023136"/>
    </source>
</evidence>
<dbReference type="PaxDb" id="584708-Apau_1744"/>
<dbReference type="InterPro" id="IPR045070">
    <property type="entry name" value="MATE_MepA-like"/>
</dbReference>
<keyword evidence="8 10" id="KW-0472">Membrane</keyword>
<comment type="similarity">
    <text evidence="2">Belongs to the multi antimicrobial extrusion (MATE) (TC 2.A.66.1) family. MepA subfamily.</text>
</comment>
<dbReference type="AlphaFoldDB" id="E3CV75"/>
<dbReference type="NCBIfam" id="TIGR00797">
    <property type="entry name" value="matE"/>
    <property type="match status" value="1"/>
</dbReference>
<evidence type="ECO:0000256" key="9">
    <source>
        <dbReference type="ARBA" id="ARBA00023251"/>
    </source>
</evidence>
<dbReference type="PANTHER" id="PTHR43823:SF3">
    <property type="entry name" value="MULTIDRUG EXPORT PROTEIN MEPA"/>
    <property type="match status" value="1"/>
</dbReference>
<evidence type="ECO:0000256" key="3">
    <source>
        <dbReference type="ARBA" id="ARBA00022106"/>
    </source>
</evidence>
<accession>E3CV75</accession>
<dbReference type="STRING" id="584708.Apau_1744"/>